<protein>
    <submittedName>
        <fullName evidence="2">Uncharacterized protein</fullName>
    </submittedName>
</protein>
<dbReference type="SUPFAM" id="SSF48452">
    <property type="entry name" value="TPR-like"/>
    <property type="match status" value="1"/>
</dbReference>
<sequence>MLGSTGVPETHTRIAASEADDPEDAIDEEAGLEGPTPFRRYRQPAQDYRTVYAAGPTKQARTQHVDNLMAVLKEGLLQHQYGRVAEAASILVPLLEEGEQSKSGTMHIEQQLARHMKAVQGALESVLQGGRRQGTQYVRLLGKLQAKSSLPGSKGPISLEQARNILSSGDLQYAYDTAAQVLNAKAPKEVQYAAHTLCGLLCHSLWAAQLQCGTAGVAEGKKRKAVDWFAPEPSLQAAAGRAAAEYRRDAERHLQEALNLQPGAVDAAFALIQLQFAVGKHEAAMLIAATVAKHSPEDANSHALHLLCMEALGKVHESPQEALEACLSMLQCDGLSHSAAAMVRRLSAEDSLPAADMAEAFMLHIEACTPLVREQLIHWQPRHRTAATEQASEHSEQSSSGREGLSERAKSEGVPDLLLSRALGDSWQGLADVICQAGRRALDSFPEEASKAIQVADPHEGGNTLDTRGVMHEWNSVKQALDSRAWWWSKAVLDAKVQAWYLSAFKRISAAGAMTITSDIMMRKQGGLEERASIMKKLKHKQAALGKWYKIRLTIADEILQKL</sequence>
<dbReference type="InterPro" id="IPR011990">
    <property type="entry name" value="TPR-like_helical_dom_sf"/>
</dbReference>
<evidence type="ECO:0000313" key="3">
    <source>
        <dbReference type="Proteomes" id="UP001314263"/>
    </source>
</evidence>
<dbReference type="Proteomes" id="UP001314263">
    <property type="component" value="Unassembled WGS sequence"/>
</dbReference>
<feature type="region of interest" description="Disordered" evidence="1">
    <location>
        <begin position="1"/>
        <end position="40"/>
    </location>
</feature>
<dbReference type="Gene3D" id="1.25.40.10">
    <property type="entry name" value="Tetratricopeptide repeat domain"/>
    <property type="match status" value="1"/>
</dbReference>
<reference evidence="2 3" key="1">
    <citation type="submission" date="2023-10" db="EMBL/GenBank/DDBJ databases">
        <authorList>
            <person name="Maclean D."/>
            <person name="Macfadyen A."/>
        </authorList>
    </citation>
    <scope>NUCLEOTIDE SEQUENCE [LARGE SCALE GENOMIC DNA]</scope>
</reference>
<proteinExistence type="predicted"/>
<feature type="region of interest" description="Disordered" evidence="1">
    <location>
        <begin position="382"/>
        <end position="409"/>
    </location>
</feature>
<name>A0AAV1I7D5_9CHLO</name>
<feature type="compositionally biased region" description="Acidic residues" evidence="1">
    <location>
        <begin position="18"/>
        <end position="31"/>
    </location>
</feature>
<evidence type="ECO:0000313" key="2">
    <source>
        <dbReference type="EMBL" id="CAK0780711.1"/>
    </source>
</evidence>
<accession>A0AAV1I7D5</accession>
<organism evidence="2 3">
    <name type="scientific">Coccomyxa viridis</name>
    <dbReference type="NCBI Taxonomy" id="1274662"/>
    <lineage>
        <taxon>Eukaryota</taxon>
        <taxon>Viridiplantae</taxon>
        <taxon>Chlorophyta</taxon>
        <taxon>core chlorophytes</taxon>
        <taxon>Trebouxiophyceae</taxon>
        <taxon>Trebouxiophyceae incertae sedis</taxon>
        <taxon>Coccomyxaceae</taxon>
        <taxon>Coccomyxa</taxon>
    </lineage>
</organism>
<keyword evidence="3" id="KW-1185">Reference proteome</keyword>
<dbReference type="AlphaFoldDB" id="A0AAV1I7D5"/>
<evidence type="ECO:0000256" key="1">
    <source>
        <dbReference type="SAM" id="MobiDB-lite"/>
    </source>
</evidence>
<comment type="caution">
    <text evidence="2">The sequence shown here is derived from an EMBL/GenBank/DDBJ whole genome shotgun (WGS) entry which is preliminary data.</text>
</comment>
<gene>
    <name evidence="2" type="ORF">CVIRNUC_005148</name>
</gene>
<dbReference type="EMBL" id="CAUYUE010000006">
    <property type="protein sequence ID" value="CAK0780711.1"/>
    <property type="molecule type" value="Genomic_DNA"/>
</dbReference>